<proteinExistence type="predicted"/>
<name>E8LGY1_9FIRM</name>
<feature type="signal peptide" evidence="2">
    <location>
        <begin position="1"/>
        <end position="30"/>
    </location>
</feature>
<dbReference type="eggNOG" id="COG4925">
    <property type="taxonomic scope" value="Bacteria"/>
</dbReference>
<dbReference type="SUPFAM" id="SSF50891">
    <property type="entry name" value="Cyclophilin-like"/>
    <property type="match status" value="1"/>
</dbReference>
<evidence type="ECO:0000313" key="4">
    <source>
        <dbReference type="EMBL" id="EFY03856.1"/>
    </source>
</evidence>
<dbReference type="PROSITE" id="PS51257">
    <property type="entry name" value="PROKAR_LIPOPROTEIN"/>
    <property type="match status" value="1"/>
</dbReference>
<feature type="domain" description="Cyclophilin-like" evidence="3">
    <location>
        <begin position="66"/>
        <end position="174"/>
    </location>
</feature>
<feature type="compositionally biased region" description="Polar residues" evidence="1">
    <location>
        <begin position="46"/>
        <end position="60"/>
    </location>
</feature>
<sequence>MMSARRFTMKKLLASTALAVTLLMSGCAGADAPDSKAAQNPAPKVQSAQNKTQQSQSAAQGTKLKLQVDGKNIIVVLADNAAAKRLIDMLPAGINLNDFNHTEKIGYFKNKLTGDGAPRGHAPKAGDVCVYVPWGNISVFYKDFRYTDDLIYLGHVEQGLDILSTQQSDFKVNFSIEH</sequence>
<dbReference type="Proteomes" id="UP000004923">
    <property type="component" value="Unassembled WGS sequence"/>
</dbReference>
<accession>E8LGY1</accession>
<dbReference type="Gene3D" id="2.40.100.20">
    <property type="match status" value="1"/>
</dbReference>
<dbReference type="Pfam" id="PF18050">
    <property type="entry name" value="Cyclophil_like2"/>
    <property type="match status" value="1"/>
</dbReference>
<feature type="chain" id="PRO_5038936225" description="Cyclophilin-like domain-containing protein" evidence="2">
    <location>
        <begin position="31"/>
        <end position="178"/>
    </location>
</feature>
<organism evidence="4 5">
    <name type="scientific">Phascolarctobacterium succinatutens YIT 12067</name>
    <dbReference type="NCBI Taxonomy" id="626939"/>
    <lineage>
        <taxon>Bacteria</taxon>
        <taxon>Bacillati</taxon>
        <taxon>Bacillota</taxon>
        <taxon>Negativicutes</taxon>
        <taxon>Acidaminococcales</taxon>
        <taxon>Acidaminococcaceae</taxon>
        <taxon>Phascolarctobacterium</taxon>
    </lineage>
</organism>
<dbReference type="InterPro" id="IPR029000">
    <property type="entry name" value="Cyclophilin-like_dom_sf"/>
</dbReference>
<dbReference type="AlphaFoldDB" id="E8LGY1"/>
<dbReference type="InterPro" id="IPR041183">
    <property type="entry name" value="Cyclophilin-like"/>
</dbReference>
<protein>
    <recommendedName>
        <fullName evidence="3">Cyclophilin-like domain-containing protein</fullName>
    </recommendedName>
</protein>
<evidence type="ECO:0000259" key="3">
    <source>
        <dbReference type="Pfam" id="PF18050"/>
    </source>
</evidence>
<evidence type="ECO:0000256" key="1">
    <source>
        <dbReference type="SAM" id="MobiDB-lite"/>
    </source>
</evidence>
<feature type="region of interest" description="Disordered" evidence="1">
    <location>
        <begin position="32"/>
        <end position="61"/>
    </location>
</feature>
<evidence type="ECO:0000313" key="5">
    <source>
        <dbReference type="Proteomes" id="UP000004923"/>
    </source>
</evidence>
<gene>
    <name evidence="4" type="ORF">HMPREF9443_02137</name>
</gene>
<dbReference type="HOGENOM" id="CLU_099043_1_0_9"/>
<dbReference type="EMBL" id="AEVN01000118">
    <property type="protein sequence ID" value="EFY03856.1"/>
    <property type="molecule type" value="Genomic_DNA"/>
</dbReference>
<evidence type="ECO:0000256" key="2">
    <source>
        <dbReference type="SAM" id="SignalP"/>
    </source>
</evidence>
<comment type="caution">
    <text evidence="4">The sequence shown here is derived from an EMBL/GenBank/DDBJ whole genome shotgun (WGS) entry which is preliminary data.</text>
</comment>
<reference evidence="4 5" key="1">
    <citation type="submission" date="2011-01" db="EMBL/GenBank/DDBJ databases">
        <authorList>
            <person name="Weinstock G."/>
            <person name="Sodergren E."/>
            <person name="Clifton S."/>
            <person name="Fulton L."/>
            <person name="Fulton B."/>
            <person name="Courtney L."/>
            <person name="Fronick C."/>
            <person name="Harrison M."/>
            <person name="Strong C."/>
            <person name="Farmer C."/>
            <person name="Delahaunty K."/>
            <person name="Markovic C."/>
            <person name="Hall O."/>
            <person name="Minx P."/>
            <person name="Tomlinson C."/>
            <person name="Mitreva M."/>
            <person name="Hou S."/>
            <person name="Chen J."/>
            <person name="Wollam A."/>
            <person name="Pepin K.H."/>
            <person name="Johnson M."/>
            <person name="Bhonagiri V."/>
            <person name="Zhang X."/>
            <person name="Suruliraj S."/>
            <person name="Warren W."/>
            <person name="Chinwalla A."/>
            <person name="Mardis E.R."/>
            <person name="Wilson R.K."/>
        </authorList>
    </citation>
    <scope>NUCLEOTIDE SEQUENCE [LARGE SCALE GENOMIC DNA]</scope>
    <source>
        <strain evidence="4 5">YIT 12067</strain>
    </source>
</reference>
<keyword evidence="5" id="KW-1185">Reference proteome</keyword>
<keyword evidence="2" id="KW-0732">Signal</keyword>